<dbReference type="GO" id="GO:0004536">
    <property type="term" value="F:DNA nuclease activity"/>
    <property type="evidence" value="ECO:0007669"/>
    <property type="project" value="InterPro"/>
</dbReference>
<dbReference type="Gene3D" id="3.20.20.140">
    <property type="entry name" value="Metal-dependent hydrolases"/>
    <property type="match status" value="1"/>
</dbReference>
<feature type="binding site" evidence="3">
    <location>
        <position position="108"/>
    </location>
    <ligand>
        <name>a divalent metal cation</name>
        <dbReference type="ChEBI" id="CHEBI:60240"/>
        <label>1</label>
    </ligand>
</feature>
<dbReference type="InterPro" id="IPR015991">
    <property type="entry name" value="TatD/YcfH-like"/>
</dbReference>
<protein>
    <submittedName>
        <fullName evidence="4">TatD family hydrolase</fullName>
    </submittedName>
</protein>
<feature type="binding site" evidence="3">
    <location>
        <position position="12"/>
    </location>
    <ligand>
        <name>a divalent metal cation</name>
        <dbReference type="ChEBI" id="CHEBI:60240"/>
        <label>1</label>
    </ligand>
</feature>
<dbReference type="Proteomes" id="UP000808388">
    <property type="component" value="Unassembled WGS sequence"/>
</dbReference>
<feature type="binding site" evidence="3">
    <location>
        <position position="224"/>
    </location>
    <ligand>
        <name>a divalent metal cation</name>
        <dbReference type="ChEBI" id="CHEBI:60240"/>
        <label>1</label>
    </ligand>
</feature>
<dbReference type="FunFam" id="3.20.20.140:FF:000005">
    <property type="entry name" value="TatD family hydrolase"/>
    <property type="match status" value="1"/>
</dbReference>
<evidence type="ECO:0000256" key="3">
    <source>
        <dbReference type="PIRSR" id="PIRSR005902-1"/>
    </source>
</evidence>
<name>A0A9D6LTE1_9BACT</name>
<sequence>MSNPKLIDSHTHVQFPVFKDDREAVIQRSLEAGIWMINIGTQASTSREAILLAEKYAEGVYASVGFHPTHAVKSYHDEWEKEQASAEVFDAATFLELGSHAKVVSIGECGLDYYRIQSDELRIKAEQKRIFKSQIEVAKAVGKPLIIHCREAFGDLIEILNSYFLIPNSRPMGVVHFFSGTAAEASALMDLGFYIGFGGVITFAKSYYDIVSQVPLQKILLETDAPYVAPVPYRGKRNEPFYIEATAKKLAEWQGVSLEAVAEATTQNCRRLFQI</sequence>
<dbReference type="SUPFAM" id="SSF51556">
    <property type="entry name" value="Metallo-dependent hydrolases"/>
    <property type="match status" value="1"/>
</dbReference>
<proteinExistence type="predicted"/>
<evidence type="ECO:0000256" key="2">
    <source>
        <dbReference type="ARBA" id="ARBA00022801"/>
    </source>
</evidence>
<organism evidence="4 5">
    <name type="scientific">Candidatus Sungiibacteriota bacterium</name>
    <dbReference type="NCBI Taxonomy" id="2750080"/>
    <lineage>
        <taxon>Bacteria</taxon>
        <taxon>Candidatus Sungiibacteriota</taxon>
    </lineage>
</organism>
<feature type="binding site" evidence="3">
    <location>
        <position position="176"/>
    </location>
    <ligand>
        <name>a divalent metal cation</name>
        <dbReference type="ChEBI" id="CHEBI:60240"/>
        <label>2</label>
    </ligand>
</feature>
<dbReference type="GO" id="GO:0016788">
    <property type="term" value="F:hydrolase activity, acting on ester bonds"/>
    <property type="evidence" value="ECO:0007669"/>
    <property type="project" value="InterPro"/>
</dbReference>
<dbReference type="GO" id="GO:0046872">
    <property type="term" value="F:metal ion binding"/>
    <property type="evidence" value="ECO:0007669"/>
    <property type="project" value="UniProtKB-KW"/>
</dbReference>
<feature type="binding site" evidence="3">
    <location>
        <position position="10"/>
    </location>
    <ligand>
        <name>a divalent metal cation</name>
        <dbReference type="ChEBI" id="CHEBI:60240"/>
        <label>1</label>
    </ligand>
</feature>
<keyword evidence="2 4" id="KW-0378">Hydrolase</keyword>
<feature type="binding site" evidence="3">
    <location>
        <position position="148"/>
    </location>
    <ligand>
        <name>a divalent metal cation</name>
        <dbReference type="ChEBI" id="CHEBI:60240"/>
        <label>2</label>
    </ligand>
</feature>
<dbReference type="NCBIfam" id="TIGR00010">
    <property type="entry name" value="YchF/TatD family DNA exonuclease"/>
    <property type="match status" value="1"/>
</dbReference>
<dbReference type="InterPro" id="IPR001130">
    <property type="entry name" value="TatD-like"/>
</dbReference>
<dbReference type="PANTHER" id="PTHR46124:SF2">
    <property type="entry name" value="D-AMINOACYL-TRNA DEACYLASE"/>
    <property type="match status" value="1"/>
</dbReference>
<dbReference type="CDD" id="cd01310">
    <property type="entry name" value="TatD_DNAse"/>
    <property type="match status" value="1"/>
</dbReference>
<dbReference type="PANTHER" id="PTHR46124">
    <property type="entry name" value="D-AMINOACYL-TRNA DEACYLASE"/>
    <property type="match status" value="1"/>
</dbReference>
<accession>A0A9D6LTE1</accession>
<reference evidence="4" key="1">
    <citation type="submission" date="2020-07" db="EMBL/GenBank/DDBJ databases">
        <title>Huge and variable diversity of episymbiotic CPR bacteria and DPANN archaea in groundwater ecosystems.</title>
        <authorList>
            <person name="He C.Y."/>
            <person name="Keren R."/>
            <person name="Whittaker M."/>
            <person name="Farag I.F."/>
            <person name="Doudna J."/>
            <person name="Cate J.H.D."/>
            <person name="Banfield J.F."/>
        </authorList>
    </citation>
    <scope>NUCLEOTIDE SEQUENCE</scope>
    <source>
        <strain evidence="4">NC_groundwater_972_Pr1_S-0.2um_49_27</strain>
    </source>
</reference>
<dbReference type="EMBL" id="JACQCQ010000012">
    <property type="protein sequence ID" value="MBI3627751.1"/>
    <property type="molecule type" value="Genomic_DNA"/>
</dbReference>
<dbReference type="PIRSF" id="PIRSF005902">
    <property type="entry name" value="DNase_TatD"/>
    <property type="match status" value="1"/>
</dbReference>
<evidence type="ECO:0000313" key="4">
    <source>
        <dbReference type="EMBL" id="MBI3627751.1"/>
    </source>
</evidence>
<dbReference type="InterPro" id="IPR032466">
    <property type="entry name" value="Metal_Hydrolase"/>
</dbReference>
<gene>
    <name evidence="4" type="ORF">HY220_03360</name>
</gene>
<dbReference type="AlphaFoldDB" id="A0A9D6LTE1"/>
<keyword evidence="1 3" id="KW-0479">Metal-binding</keyword>
<comment type="caution">
    <text evidence="4">The sequence shown here is derived from an EMBL/GenBank/DDBJ whole genome shotgun (WGS) entry which is preliminary data.</text>
</comment>
<evidence type="ECO:0000313" key="5">
    <source>
        <dbReference type="Proteomes" id="UP000808388"/>
    </source>
</evidence>
<dbReference type="Pfam" id="PF01026">
    <property type="entry name" value="TatD_DNase"/>
    <property type="match status" value="1"/>
</dbReference>
<evidence type="ECO:0000256" key="1">
    <source>
        <dbReference type="ARBA" id="ARBA00022723"/>
    </source>
</evidence>